<evidence type="ECO:0000313" key="4">
    <source>
        <dbReference type="Proteomes" id="UP001501565"/>
    </source>
</evidence>
<keyword evidence="4" id="KW-1185">Reference proteome</keyword>
<proteinExistence type="predicted"/>
<evidence type="ECO:0000313" key="3">
    <source>
        <dbReference type="EMBL" id="GAA3941130.1"/>
    </source>
</evidence>
<accession>A0ABP7NBZ5</accession>
<keyword evidence="1" id="KW-0732">Signal</keyword>
<name>A0ABP7NBZ5_9GAMM</name>
<evidence type="ECO:0000259" key="2">
    <source>
        <dbReference type="Pfam" id="PF14321"/>
    </source>
</evidence>
<dbReference type="InterPro" id="IPR025491">
    <property type="entry name" value="DUF4382"/>
</dbReference>
<sequence>MFCYRNLNFNYRKPLVLIFASALVSACGGDGGSSSGGTSSSGSSSGEVTVSITDAPVEDVTQVFVTFDAITFKRADEEEGEAETITLDAPIQVELTALTGENVEPLLEDQSLEAGEYDWLRLRVIEGGTDTYAVLDDSSQVPLTIPSNAQTGLKVVRGFTVPQSGNLSVTLDFDLRKSLVRRGNNNDLRLKPVLRMVQDDQVGVVSGTVNSTSLSGWCADVQTFAGFVYLFEGADQTPDDLGSNDEPLVTAPVEFDDDDAAYEFSIAFLEGGDYTLAFHCQDGVDDPEDDDDLTFDDIQNVTVTEGETTQAAIPAS</sequence>
<reference evidence="4" key="1">
    <citation type="journal article" date="2019" name="Int. J. Syst. Evol. Microbiol.">
        <title>The Global Catalogue of Microorganisms (GCM) 10K type strain sequencing project: providing services to taxonomists for standard genome sequencing and annotation.</title>
        <authorList>
            <consortium name="The Broad Institute Genomics Platform"/>
            <consortium name="The Broad Institute Genome Sequencing Center for Infectious Disease"/>
            <person name="Wu L."/>
            <person name="Ma J."/>
        </authorList>
    </citation>
    <scope>NUCLEOTIDE SEQUENCE [LARGE SCALE GENOMIC DNA]</scope>
    <source>
        <strain evidence="4">JCM 17551</strain>
    </source>
</reference>
<protein>
    <recommendedName>
        <fullName evidence="2">DUF4382 domain-containing protein</fullName>
    </recommendedName>
</protein>
<dbReference type="PROSITE" id="PS51257">
    <property type="entry name" value="PROKAR_LIPOPROTEIN"/>
    <property type="match status" value="1"/>
</dbReference>
<feature type="chain" id="PRO_5046696097" description="DUF4382 domain-containing protein" evidence="1">
    <location>
        <begin position="27"/>
        <end position="316"/>
    </location>
</feature>
<comment type="caution">
    <text evidence="3">The sequence shown here is derived from an EMBL/GenBank/DDBJ whole genome shotgun (WGS) entry which is preliminary data.</text>
</comment>
<gene>
    <name evidence="3" type="ORF">GCM10022277_41370</name>
</gene>
<dbReference type="Pfam" id="PF14321">
    <property type="entry name" value="DUF4382"/>
    <property type="match status" value="1"/>
</dbReference>
<feature type="signal peptide" evidence="1">
    <location>
        <begin position="1"/>
        <end position="26"/>
    </location>
</feature>
<organism evidence="3 4">
    <name type="scientific">Litoribacillus peritrichatus</name>
    <dbReference type="NCBI Taxonomy" id="718191"/>
    <lineage>
        <taxon>Bacteria</taxon>
        <taxon>Pseudomonadati</taxon>
        <taxon>Pseudomonadota</taxon>
        <taxon>Gammaproteobacteria</taxon>
        <taxon>Oceanospirillales</taxon>
        <taxon>Oceanospirillaceae</taxon>
        <taxon>Litoribacillus</taxon>
    </lineage>
</organism>
<feature type="domain" description="DUF4382" evidence="2">
    <location>
        <begin position="46"/>
        <end position="192"/>
    </location>
</feature>
<dbReference type="EMBL" id="BAABBN010000015">
    <property type="protein sequence ID" value="GAA3941130.1"/>
    <property type="molecule type" value="Genomic_DNA"/>
</dbReference>
<dbReference type="Proteomes" id="UP001501565">
    <property type="component" value="Unassembled WGS sequence"/>
</dbReference>
<dbReference type="RefSeq" id="WP_344800559.1">
    <property type="nucleotide sequence ID" value="NZ_BAABBN010000015.1"/>
</dbReference>
<evidence type="ECO:0000256" key="1">
    <source>
        <dbReference type="SAM" id="SignalP"/>
    </source>
</evidence>